<evidence type="ECO:0000313" key="4">
    <source>
        <dbReference type="Proteomes" id="UP000184111"/>
    </source>
</evidence>
<dbReference type="InterPro" id="IPR019277">
    <property type="entry name" value="DUF2304"/>
</dbReference>
<feature type="compositionally biased region" description="Low complexity" evidence="1">
    <location>
        <begin position="111"/>
        <end position="132"/>
    </location>
</feature>
<feature type="transmembrane region" description="Helical" evidence="2">
    <location>
        <begin position="6"/>
        <end position="22"/>
    </location>
</feature>
<evidence type="ECO:0000313" key="3">
    <source>
        <dbReference type="EMBL" id="SHK99862.1"/>
    </source>
</evidence>
<feature type="transmembrane region" description="Helical" evidence="2">
    <location>
        <begin position="64"/>
        <end position="85"/>
    </location>
</feature>
<proteinExistence type="predicted"/>
<dbReference type="Proteomes" id="UP000184111">
    <property type="component" value="Unassembled WGS sequence"/>
</dbReference>
<keyword evidence="2" id="KW-0472">Membrane</keyword>
<keyword evidence="2" id="KW-1133">Transmembrane helix</keyword>
<dbReference type="STRING" id="310782.SAMN05216499_102281"/>
<sequence>MKLWILTSLTGVVLVLIIAEMLRRRKLKEKYAALWMVTGLLIIPLGFFPRGLDSVAETVGVRSGVSFILFLSVVFLFMVCLQLSWEVGHLEEETRTLAEEIALIRGTSKQASSDPVPPVTAAAVASSAPNPSETGAAS</sequence>
<dbReference type="Pfam" id="PF10066">
    <property type="entry name" value="DUF2304"/>
    <property type="match status" value="1"/>
</dbReference>
<feature type="transmembrane region" description="Helical" evidence="2">
    <location>
        <begin position="34"/>
        <end position="52"/>
    </location>
</feature>
<evidence type="ECO:0000256" key="1">
    <source>
        <dbReference type="SAM" id="MobiDB-lite"/>
    </source>
</evidence>
<reference evidence="3 4" key="1">
    <citation type="submission" date="2016-11" db="EMBL/GenBank/DDBJ databases">
        <authorList>
            <person name="Jaros S."/>
            <person name="Januszkiewicz K."/>
            <person name="Wedrychowicz H."/>
        </authorList>
    </citation>
    <scope>NUCLEOTIDE SEQUENCE [LARGE SCALE GENOMIC DNA]</scope>
    <source>
        <strain evidence="3 4">CGMCC 4.2025</strain>
    </source>
</reference>
<keyword evidence="4" id="KW-1185">Reference proteome</keyword>
<accession>A0A1M6X1G6</accession>
<keyword evidence="2" id="KW-0812">Transmembrane</keyword>
<protein>
    <recommendedName>
        <fullName evidence="5">DUF2304 domain-containing protein</fullName>
    </recommendedName>
</protein>
<organism evidence="3 4">
    <name type="scientific">Actinacidiphila paucisporea</name>
    <dbReference type="NCBI Taxonomy" id="310782"/>
    <lineage>
        <taxon>Bacteria</taxon>
        <taxon>Bacillati</taxon>
        <taxon>Actinomycetota</taxon>
        <taxon>Actinomycetes</taxon>
        <taxon>Kitasatosporales</taxon>
        <taxon>Streptomycetaceae</taxon>
        <taxon>Actinacidiphila</taxon>
    </lineage>
</organism>
<name>A0A1M6X1G6_9ACTN</name>
<feature type="region of interest" description="Disordered" evidence="1">
    <location>
        <begin position="107"/>
        <end position="138"/>
    </location>
</feature>
<dbReference type="AlphaFoldDB" id="A0A1M6X1G6"/>
<evidence type="ECO:0008006" key="5">
    <source>
        <dbReference type="Google" id="ProtNLM"/>
    </source>
</evidence>
<dbReference type="RefSeq" id="WP_079189484.1">
    <property type="nucleotide sequence ID" value="NZ_FRBI01000002.1"/>
</dbReference>
<dbReference type="OrthoDB" id="3261168at2"/>
<gene>
    <name evidence="3" type="ORF">SAMN05216499_102281</name>
</gene>
<evidence type="ECO:0000256" key="2">
    <source>
        <dbReference type="SAM" id="Phobius"/>
    </source>
</evidence>
<dbReference type="EMBL" id="FRBI01000002">
    <property type="protein sequence ID" value="SHK99862.1"/>
    <property type="molecule type" value="Genomic_DNA"/>
</dbReference>